<dbReference type="Proteomes" id="UP000033965">
    <property type="component" value="Unassembled WGS sequence"/>
</dbReference>
<dbReference type="InterPro" id="IPR007016">
    <property type="entry name" value="O-antigen_ligase-rel_domated"/>
</dbReference>
<feature type="transmembrane region" description="Helical" evidence="5">
    <location>
        <begin position="413"/>
        <end position="443"/>
    </location>
</feature>
<evidence type="ECO:0000313" key="8">
    <source>
        <dbReference type="Proteomes" id="UP000033965"/>
    </source>
</evidence>
<evidence type="ECO:0000313" key="7">
    <source>
        <dbReference type="EMBL" id="KKW09308.1"/>
    </source>
</evidence>
<evidence type="ECO:0000256" key="2">
    <source>
        <dbReference type="ARBA" id="ARBA00022692"/>
    </source>
</evidence>
<evidence type="ECO:0000259" key="6">
    <source>
        <dbReference type="Pfam" id="PF04932"/>
    </source>
</evidence>
<dbReference type="GO" id="GO:0016874">
    <property type="term" value="F:ligase activity"/>
    <property type="evidence" value="ECO:0007669"/>
    <property type="project" value="UniProtKB-KW"/>
</dbReference>
<keyword evidence="7" id="KW-0436">Ligase</keyword>
<feature type="domain" description="O-antigen ligase-related" evidence="6">
    <location>
        <begin position="232"/>
        <end position="396"/>
    </location>
</feature>
<evidence type="ECO:0000256" key="1">
    <source>
        <dbReference type="ARBA" id="ARBA00004141"/>
    </source>
</evidence>
<dbReference type="Pfam" id="PF04932">
    <property type="entry name" value="Wzy_C"/>
    <property type="match status" value="1"/>
</dbReference>
<feature type="transmembrane region" description="Helical" evidence="5">
    <location>
        <begin position="297"/>
        <end position="315"/>
    </location>
</feature>
<dbReference type="AlphaFoldDB" id="A0A0G1VS26"/>
<dbReference type="PANTHER" id="PTHR37422:SF13">
    <property type="entry name" value="LIPOPOLYSACCHARIDE BIOSYNTHESIS PROTEIN PA4999-RELATED"/>
    <property type="match status" value="1"/>
</dbReference>
<keyword evidence="3 5" id="KW-1133">Transmembrane helix</keyword>
<accession>A0A0G1VS26</accession>
<reference evidence="7 8" key="1">
    <citation type="journal article" date="2015" name="Nature">
        <title>rRNA introns, odd ribosomes, and small enigmatic genomes across a large radiation of phyla.</title>
        <authorList>
            <person name="Brown C.T."/>
            <person name="Hug L.A."/>
            <person name="Thomas B.C."/>
            <person name="Sharon I."/>
            <person name="Castelle C.J."/>
            <person name="Singh A."/>
            <person name="Wilkins M.J."/>
            <person name="Williams K.H."/>
            <person name="Banfield J.F."/>
        </authorList>
    </citation>
    <scope>NUCLEOTIDE SEQUENCE [LARGE SCALE GENOMIC DNA]</scope>
</reference>
<feature type="transmembrane region" description="Helical" evidence="5">
    <location>
        <begin position="222"/>
        <end position="238"/>
    </location>
</feature>
<feature type="transmembrane region" description="Helical" evidence="5">
    <location>
        <begin position="379"/>
        <end position="401"/>
    </location>
</feature>
<dbReference type="EMBL" id="LCPZ01000004">
    <property type="protein sequence ID" value="KKW09308.1"/>
    <property type="molecule type" value="Genomic_DNA"/>
</dbReference>
<keyword evidence="2 5" id="KW-0812">Transmembrane</keyword>
<feature type="transmembrane region" description="Helical" evidence="5">
    <location>
        <begin position="40"/>
        <end position="59"/>
    </location>
</feature>
<dbReference type="PANTHER" id="PTHR37422">
    <property type="entry name" value="TEICHURONIC ACID BIOSYNTHESIS PROTEIN TUAE"/>
    <property type="match status" value="1"/>
</dbReference>
<feature type="transmembrane region" description="Helical" evidence="5">
    <location>
        <begin position="198"/>
        <end position="215"/>
    </location>
</feature>
<name>A0A0G1VS26_9BACT</name>
<evidence type="ECO:0000256" key="4">
    <source>
        <dbReference type="ARBA" id="ARBA00023136"/>
    </source>
</evidence>
<feature type="transmembrane region" description="Helical" evidence="5">
    <location>
        <begin position="106"/>
        <end position="124"/>
    </location>
</feature>
<evidence type="ECO:0000256" key="5">
    <source>
        <dbReference type="SAM" id="Phobius"/>
    </source>
</evidence>
<dbReference type="GO" id="GO:0016020">
    <property type="term" value="C:membrane"/>
    <property type="evidence" value="ECO:0007669"/>
    <property type="project" value="UniProtKB-SubCell"/>
</dbReference>
<comment type="subcellular location">
    <subcellularLocation>
        <location evidence="1">Membrane</location>
        <topology evidence="1">Multi-pass membrane protein</topology>
    </subcellularLocation>
</comment>
<sequence>MPLKRLIYFLILLFLFLLPWQARVVYAPAFLGGQFWEYGSGSWYATEVLLWAIIIFSAFDRFRRRSFWVLSARREHFQEHWPRLFFGIVILIYALGQMVWSVSPAISYQWLFHLLEGLCLLVIIAERAGEGRALKIAFWAGGVGQGILAVGQFFSQTVTHIPGFGMAPQTAARLGSFVIETGTERWLRAYGAFGSPNILGGYLALVFVIGLLLYLKSSPPQKIFFTVGQMVVVAGLVLSFSRGAWAAVGAGAIATVILTPPLRGKNLCPNHQEDRDPSVVSLSQDDSEPRNDILKQLVFCFLVVAVLFFIFRPLFTTRFTPSVRLESRSLAERAGQYRDALSILKEHWLTGVGPGAYTAALVGKHPERPVWNLQPAHNIYLLLFVELGAVGFVLFFWWCFFIARRILERERRWFPVLLTLLVLGLFDHWLASLYIGQIAWWVIFGLGLL</sequence>
<gene>
    <name evidence="7" type="ORF">UY44_C0004G0023</name>
</gene>
<organism evidence="7 8">
    <name type="scientific">Candidatus Kaiserbacteria bacterium GW2011_GWA2_49_19</name>
    <dbReference type="NCBI Taxonomy" id="1618669"/>
    <lineage>
        <taxon>Bacteria</taxon>
        <taxon>Candidatus Kaiseribacteriota</taxon>
    </lineage>
</organism>
<dbReference type="InterPro" id="IPR051533">
    <property type="entry name" value="WaaL-like"/>
</dbReference>
<keyword evidence="4 5" id="KW-0472">Membrane</keyword>
<evidence type="ECO:0000256" key="3">
    <source>
        <dbReference type="ARBA" id="ARBA00022989"/>
    </source>
</evidence>
<comment type="caution">
    <text evidence="7">The sequence shown here is derived from an EMBL/GenBank/DDBJ whole genome shotgun (WGS) entry which is preliminary data.</text>
</comment>
<proteinExistence type="predicted"/>
<feature type="transmembrane region" description="Helical" evidence="5">
    <location>
        <begin position="80"/>
        <end position="100"/>
    </location>
</feature>
<protein>
    <submittedName>
        <fullName evidence="7">O-antigen ligase-related protein</fullName>
    </submittedName>
</protein>